<evidence type="ECO:0000256" key="2">
    <source>
        <dbReference type="ARBA" id="ARBA00004804"/>
    </source>
</evidence>
<dbReference type="Gene3D" id="3.20.20.210">
    <property type="match status" value="1"/>
</dbReference>
<evidence type="ECO:0000256" key="7">
    <source>
        <dbReference type="ARBA" id="ARBA00022793"/>
    </source>
</evidence>
<dbReference type="GO" id="GO:0006782">
    <property type="term" value="P:protoporphyrinogen IX biosynthetic process"/>
    <property type="evidence" value="ECO:0007669"/>
    <property type="project" value="UniProtKB-UniRule"/>
</dbReference>
<feature type="domain" description="Uroporphyrinogen decarboxylase (URO-D)" evidence="14">
    <location>
        <begin position="166"/>
        <end position="182"/>
    </location>
</feature>
<dbReference type="InterPro" id="IPR006361">
    <property type="entry name" value="Uroporphyrinogen_deCO2ase_HemE"/>
</dbReference>
<comment type="pathway">
    <text evidence="2 10 11">Porphyrin-containing compound metabolism; protoporphyrin-IX biosynthesis; coproporphyrinogen-III from 5-aminolevulinate: step 4/4.</text>
</comment>
<evidence type="ECO:0000256" key="11">
    <source>
        <dbReference type="RuleBase" id="RU000554"/>
    </source>
</evidence>
<comment type="subunit">
    <text evidence="4 10">Homodimer.</text>
</comment>
<evidence type="ECO:0000256" key="5">
    <source>
        <dbReference type="ARBA" id="ARBA00012288"/>
    </source>
</evidence>
<evidence type="ECO:0000313" key="16">
    <source>
        <dbReference type="Proteomes" id="UP000031518"/>
    </source>
</evidence>
<dbReference type="InterPro" id="IPR000257">
    <property type="entry name" value="Uroporphyrinogen_deCOase"/>
</dbReference>
<feature type="domain" description="Uroporphyrinogen decarboxylase (URO-D)" evidence="13">
    <location>
        <begin position="47"/>
        <end position="56"/>
    </location>
</feature>
<feature type="binding site" evidence="10">
    <location>
        <begin position="52"/>
        <end position="56"/>
    </location>
    <ligand>
        <name>substrate</name>
    </ligand>
</feature>
<comment type="catalytic activity">
    <reaction evidence="10 11">
        <text>uroporphyrinogen III + 4 H(+) = coproporphyrinogen III + 4 CO2</text>
        <dbReference type="Rhea" id="RHEA:19865"/>
        <dbReference type="ChEBI" id="CHEBI:15378"/>
        <dbReference type="ChEBI" id="CHEBI:16526"/>
        <dbReference type="ChEBI" id="CHEBI:57308"/>
        <dbReference type="ChEBI" id="CHEBI:57309"/>
        <dbReference type="EC" id="4.1.1.37"/>
    </reaction>
</comment>
<feature type="binding site" evidence="10">
    <location>
        <position position="345"/>
    </location>
    <ligand>
        <name>substrate</name>
    </ligand>
</feature>
<keyword evidence="6 10" id="KW-0963">Cytoplasm</keyword>
<feature type="binding site" evidence="10">
    <location>
        <position position="101"/>
    </location>
    <ligand>
        <name>substrate</name>
    </ligand>
</feature>
<evidence type="ECO:0000256" key="12">
    <source>
        <dbReference type="RuleBase" id="RU004169"/>
    </source>
</evidence>
<dbReference type="SUPFAM" id="SSF51726">
    <property type="entry name" value="UROD/MetE-like"/>
    <property type="match status" value="1"/>
</dbReference>
<dbReference type="InterPro" id="IPR038071">
    <property type="entry name" value="UROD/MetE-like_sf"/>
</dbReference>
<comment type="similarity">
    <text evidence="3 10 12">Belongs to the uroporphyrinogen decarboxylase family.</text>
</comment>
<dbReference type="EC" id="4.1.1.37" evidence="5 10"/>
<evidence type="ECO:0000256" key="10">
    <source>
        <dbReference type="HAMAP-Rule" id="MF_00218"/>
    </source>
</evidence>
<dbReference type="FunFam" id="3.20.20.210:FF:000008">
    <property type="entry name" value="Uroporphyrinogen decarboxylase"/>
    <property type="match status" value="1"/>
</dbReference>
<comment type="caution">
    <text evidence="10">Lacks conserved residue(s) required for the propagation of feature annotation.</text>
</comment>
<dbReference type="HAMAP" id="MF_00218">
    <property type="entry name" value="URO_D"/>
    <property type="match status" value="1"/>
</dbReference>
<dbReference type="GO" id="GO:0004853">
    <property type="term" value="F:uroporphyrinogen decarboxylase activity"/>
    <property type="evidence" value="ECO:0007669"/>
    <property type="project" value="UniProtKB-UniRule"/>
</dbReference>
<dbReference type="Pfam" id="PF01208">
    <property type="entry name" value="URO-D"/>
    <property type="match status" value="1"/>
</dbReference>
<protein>
    <recommendedName>
        <fullName evidence="5 10">Uroporphyrinogen decarboxylase</fullName>
        <shortName evidence="10">UPD</shortName>
        <shortName evidence="10">URO-D</shortName>
        <ecNumber evidence="5 10">4.1.1.37</ecNumber>
    </recommendedName>
</protein>
<organism evidence="15 16">
    <name type="scientific">Pyrinomonas methylaliphatogenes</name>
    <dbReference type="NCBI Taxonomy" id="454194"/>
    <lineage>
        <taxon>Bacteria</taxon>
        <taxon>Pseudomonadati</taxon>
        <taxon>Acidobacteriota</taxon>
        <taxon>Blastocatellia</taxon>
        <taxon>Blastocatellales</taxon>
        <taxon>Pyrinomonadaceae</taxon>
        <taxon>Pyrinomonas</taxon>
    </lineage>
</organism>
<evidence type="ECO:0000256" key="9">
    <source>
        <dbReference type="ARBA" id="ARBA00023244"/>
    </source>
</evidence>
<dbReference type="EMBL" id="CBXV010000004">
    <property type="protein sequence ID" value="CDM65050.1"/>
    <property type="molecule type" value="Genomic_DNA"/>
</dbReference>
<evidence type="ECO:0000259" key="13">
    <source>
        <dbReference type="PROSITE" id="PS00906"/>
    </source>
</evidence>
<keyword evidence="9 10" id="KW-0627">Porphyrin biosynthesis</keyword>
<sequence length="376" mass="42372">MSEEPKAKRISERARELEETASFAQIDLLQNSPFMRACRREPTPYTPIWLMRQAGRYMPEYRLLRERVPFLELCKSPELAAEVTVNAAERLGVDAAIIFADLLLIVEPMGFRLEYAKGDGPIIHNPVRSAQDVEGLREMEDAAPLDYVLQAIRLTRRALPQDLPLIGFAGAPFTLASYLIEGGGSRNFMRTKTFMYSDEGLWNELLSRLARSLARFLSAQIEAGAQAIQIFDSWVGTLSPDDYRKFVLPHTKSLIESISPRAPVIYFGTGTAGLLELMRETGGDVIGVDWRIQLDHAWQRIGERAIMGNLDPVTLFADLPIIRDRARSILDRADNRPGHIFNLGHGILPQTPVENVVALVEMVHEMSQRRETRSMT</sequence>
<evidence type="ECO:0000256" key="8">
    <source>
        <dbReference type="ARBA" id="ARBA00023239"/>
    </source>
</evidence>
<comment type="subcellular location">
    <subcellularLocation>
        <location evidence="1">Cytoplasm</location>
        <location evidence="1">Cytosol</location>
    </subcellularLocation>
</comment>
<dbReference type="AlphaFoldDB" id="A0A0B6WY04"/>
<dbReference type="CDD" id="cd00717">
    <property type="entry name" value="URO-D"/>
    <property type="match status" value="1"/>
</dbReference>
<reference evidence="15 16" key="1">
    <citation type="submission" date="2013-12" db="EMBL/GenBank/DDBJ databases">
        <authorList>
            <person name="Stott M."/>
        </authorList>
    </citation>
    <scope>NUCLEOTIDE SEQUENCE [LARGE SCALE GENOMIC DNA]</scope>
    <source>
        <strain evidence="15 16">K22</strain>
    </source>
</reference>
<evidence type="ECO:0000256" key="1">
    <source>
        <dbReference type="ARBA" id="ARBA00004514"/>
    </source>
</evidence>
<dbReference type="PROSITE" id="PS00907">
    <property type="entry name" value="UROD_2"/>
    <property type="match status" value="1"/>
</dbReference>
<keyword evidence="7 10" id="KW-0210">Decarboxylase</keyword>
<evidence type="ECO:0000256" key="4">
    <source>
        <dbReference type="ARBA" id="ARBA00011738"/>
    </source>
</evidence>
<dbReference type="NCBIfam" id="TIGR01464">
    <property type="entry name" value="hemE"/>
    <property type="match status" value="1"/>
</dbReference>
<feature type="binding site" evidence="10">
    <location>
        <position position="233"/>
    </location>
    <ligand>
        <name>substrate</name>
    </ligand>
</feature>
<evidence type="ECO:0000256" key="3">
    <source>
        <dbReference type="ARBA" id="ARBA00009935"/>
    </source>
</evidence>
<reference evidence="15 16" key="2">
    <citation type="submission" date="2015-01" db="EMBL/GenBank/DDBJ databases">
        <title>Complete genome sequence of Pyrinomonas methylaliphatogenes type strain K22T.</title>
        <authorList>
            <person name="Lee K.C.Y."/>
            <person name="Power J.F."/>
            <person name="Dunfield P.F."/>
            <person name="Morgan X.C."/>
            <person name="Huttenhower C."/>
            <person name="Stott M.B."/>
        </authorList>
    </citation>
    <scope>NUCLEOTIDE SEQUENCE [LARGE SCALE GENOMIC DNA]</scope>
    <source>
        <strain evidence="15 16">K22</strain>
    </source>
</reference>
<evidence type="ECO:0000313" key="15">
    <source>
        <dbReference type="EMBL" id="CDM65050.1"/>
    </source>
</evidence>
<dbReference type="Proteomes" id="UP000031518">
    <property type="component" value="Unassembled WGS sequence"/>
</dbReference>
<feature type="site" description="Transition state stabilizer" evidence="10">
    <location>
        <position position="101"/>
    </location>
</feature>
<dbReference type="PANTHER" id="PTHR21091:SF169">
    <property type="entry name" value="UROPORPHYRINOGEN DECARBOXYLASE"/>
    <property type="match status" value="1"/>
</dbReference>
<dbReference type="PROSITE" id="PS00906">
    <property type="entry name" value="UROD_1"/>
    <property type="match status" value="1"/>
</dbReference>
<dbReference type="PANTHER" id="PTHR21091">
    <property type="entry name" value="METHYLTETRAHYDROFOLATE:HOMOCYSTEINE METHYLTRANSFERASE RELATED"/>
    <property type="match status" value="1"/>
</dbReference>
<dbReference type="STRING" id="454194.PYK22_01048"/>
<keyword evidence="16" id="KW-1185">Reference proteome</keyword>
<dbReference type="UniPathway" id="UPA00251">
    <property type="reaction ID" value="UER00321"/>
</dbReference>
<gene>
    <name evidence="10" type="primary">hemE</name>
    <name evidence="15" type="ORF">PYK22_01048</name>
</gene>
<evidence type="ECO:0000259" key="14">
    <source>
        <dbReference type="PROSITE" id="PS00907"/>
    </source>
</evidence>
<keyword evidence="8 10" id="KW-0456">Lyase</keyword>
<proteinExistence type="inferred from homology"/>
<name>A0A0B6WY04_9BACT</name>
<feature type="binding site" evidence="10">
    <location>
        <position position="178"/>
    </location>
    <ligand>
        <name>substrate</name>
    </ligand>
</feature>
<evidence type="ECO:0000256" key="6">
    <source>
        <dbReference type="ARBA" id="ARBA00022490"/>
    </source>
</evidence>
<accession>A0A0B6WY04</accession>
<dbReference type="GO" id="GO:0005829">
    <property type="term" value="C:cytosol"/>
    <property type="evidence" value="ECO:0007669"/>
    <property type="project" value="UniProtKB-SubCell"/>
</dbReference>
<comment type="function">
    <text evidence="10">Catalyzes the decarboxylation of four acetate groups of uroporphyrinogen-III to yield coproporphyrinogen-III.</text>
</comment>